<dbReference type="Gene3D" id="1.10.10.60">
    <property type="entry name" value="Homeodomain-like"/>
    <property type="match status" value="1"/>
</dbReference>
<feature type="compositionally biased region" description="Basic residues" evidence="2">
    <location>
        <begin position="845"/>
        <end position="856"/>
    </location>
</feature>
<dbReference type="SUPFAM" id="SSF46689">
    <property type="entry name" value="Homeodomain-like"/>
    <property type="match status" value="1"/>
</dbReference>
<reference evidence="4 5" key="1">
    <citation type="journal article" date="2014" name="Nat. Commun.">
        <title>Klebsormidium flaccidum genome reveals primary factors for plant terrestrial adaptation.</title>
        <authorList>
            <person name="Hori K."/>
            <person name="Maruyama F."/>
            <person name="Fujisawa T."/>
            <person name="Togashi T."/>
            <person name="Yamamoto N."/>
            <person name="Seo M."/>
            <person name="Sato S."/>
            <person name="Yamada T."/>
            <person name="Mori H."/>
            <person name="Tajima N."/>
            <person name="Moriyama T."/>
            <person name="Ikeuchi M."/>
            <person name="Watanabe M."/>
            <person name="Wada H."/>
            <person name="Kobayashi K."/>
            <person name="Saito M."/>
            <person name="Masuda T."/>
            <person name="Sasaki-Sekimoto Y."/>
            <person name="Mashiguchi K."/>
            <person name="Awai K."/>
            <person name="Shimojima M."/>
            <person name="Masuda S."/>
            <person name="Iwai M."/>
            <person name="Nobusawa T."/>
            <person name="Narise T."/>
            <person name="Kondo S."/>
            <person name="Saito H."/>
            <person name="Sato R."/>
            <person name="Murakawa M."/>
            <person name="Ihara Y."/>
            <person name="Oshima-Yamada Y."/>
            <person name="Ohtaka K."/>
            <person name="Satoh M."/>
            <person name="Sonobe K."/>
            <person name="Ishii M."/>
            <person name="Ohtani R."/>
            <person name="Kanamori-Sato M."/>
            <person name="Honoki R."/>
            <person name="Miyazaki D."/>
            <person name="Mochizuki H."/>
            <person name="Umetsu J."/>
            <person name="Higashi K."/>
            <person name="Shibata D."/>
            <person name="Kamiya Y."/>
            <person name="Sato N."/>
            <person name="Nakamura Y."/>
            <person name="Tabata S."/>
            <person name="Ida S."/>
            <person name="Kurokawa K."/>
            <person name="Ohta H."/>
        </authorList>
    </citation>
    <scope>NUCLEOTIDE SEQUENCE [LARGE SCALE GENOMIC DNA]</scope>
    <source>
        <strain evidence="4 5">NIES-2285</strain>
    </source>
</reference>
<evidence type="ECO:0000256" key="1">
    <source>
        <dbReference type="PROSITE-ProRule" id="PRU00108"/>
    </source>
</evidence>
<keyword evidence="1" id="KW-0238">DNA-binding</keyword>
<gene>
    <name evidence="4" type="ORF">KFL_000100090</name>
</gene>
<dbReference type="InterPro" id="IPR001356">
    <property type="entry name" value="HD"/>
</dbReference>
<dbReference type="GO" id="GO:0005634">
    <property type="term" value="C:nucleus"/>
    <property type="evidence" value="ECO:0007669"/>
    <property type="project" value="UniProtKB-SubCell"/>
</dbReference>
<dbReference type="EMBL" id="DF236959">
    <property type="protein sequence ID" value="GAQ78242.1"/>
    <property type="molecule type" value="Genomic_DNA"/>
</dbReference>
<dbReference type="PROSITE" id="PS50071">
    <property type="entry name" value="HOMEOBOX_2"/>
    <property type="match status" value="1"/>
</dbReference>
<dbReference type="STRING" id="105231.A0A1Y1HKT2"/>
<dbReference type="CDD" id="cd00086">
    <property type="entry name" value="homeodomain"/>
    <property type="match status" value="1"/>
</dbReference>
<dbReference type="SMART" id="SM00389">
    <property type="entry name" value="HOX"/>
    <property type="match status" value="1"/>
</dbReference>
<comment type="subcellular location">
    <subcellularLocation>
        <location evidence="1">Nucleus</location>
    </subcellularLocation>
</comment>
<feature type="DNA-binding region" description="Homeobox" evidence="1">
    <location>
        <begin position="937"/>
        <end position="979"/>
    </location>
</feature>
<evidence type="ECO:0000256" key="2">
    <source>
        <dbReference type="SAM" id="MobiDB-lite"/>
    </source>
</evidence>
<feature type="region of interest" description="Disordered" evidence="2">
    <location>
        <begin position="361"/>
        <end position="549"/>
    </location>
</feature>
<feature type="compositionally biased region" description="Basic and acidic residues" evidence="2">
    <location>
        <begin position="992"/>
        <end position="1006"/>
    </location>
</feature>
<dbReference type="AlphaFoldDB" id="A0A1Y1HKT2"/>
<feature type="compositionally biased region" description="Basic and acidic residues" evidence="2">
    <location>
        <begin position="396"/>
        <end position="407"/>
    </location>
</feature>
<keyword evidence="1" id="KW-0371">Homeobox</keyword>
<evidence type="ECO:0000313" key="5">
    <source>
        <dbReference type="Proteomes" id="UP000054558"/>
    </source>
</evidence>
<keyword evidence="1" id="KW-0539">Nucleus</keyword>
<evidence type="ECO:0000313" key="4">
    <source>
        <dbReference type="EMBL" id="GAQ78242.1"/>
    </source>
</evidence>
<sequence>MEDLGQMPRGSTVGAVPVQTSYWMISDFARPRSETGDLIIVDERWRSAAVPLRIRCASDPPARARALSVLPVNDRSRAFSDGVLLISRHQRSKQSFAVRTTSGPLRGYWDKPETETRQNPAKGFAGAAEQQGLVGKGPVSESEAGGNGAEFAQHGRWPGLVNITPPGPIYELGRDKKAVKALKRKRAGDAIRKEELRPLPGRFHVAMSPNAMRGKLKAPRRAALYVHPRSPTVGALQQELQEVANKDPTSFEAYVIKALWPDKVAQLQTFPGVELERFDVDDIGPTGSLFPAGKKLRANESGYVGGLENVGGSPGLGLNRRDEPGVREARGRVAPGLASTKHLAGGEGVEASLDEESWAGHGESFSFDEGDPFGFAPHAVTESGPTEPLTPLGLFSHEDPFRWDAHNRLGPVSPPNVEPPGRRQWEDREQDPPGRSPRERDPLGRTIRAHSPESPKLPFGFSVSQHLLGDRDGPSPGGSYVPGLRDPGRKGGARVAATWLETTSTRPPKLQVRGSKGQTGESPIETVQSSRPFTRAQKRRSSEEKHQSGHFVSLLGELNRGGEALIGEEDEDPLNDLAEVDTIIQEPGDSPTGAMDWVAAVSREILASSEVFFESAPAVGTQSGATDQRPVPEFRPYRELVSEVVDTCLGGGAPGPGAVATCIKKHTQLLKEVEKEYGRREADLKATHEKQDALYGVKAEARASKQSQLDGLRVCFVVIQHTVAKHLRETLEILVGVARPPEPAAERGRGKREPRDSGPLSTQHRDPAGRVLRSSQQPTGANPLLGLSRLPIDGEQPSGQEKRVSRRVTRNPLSLGADDSEGEEAGARLGGKGARRTVPGGSGRRSARAATRKRGRASSDSDYEPSAHSGSDSARDSDMRASSSSGSDDAPKKAGGRMQATRVRKPGEKGFSGARGELPQAAADGLMAWFAERWLERGAVEAPKANKQERCQLARRFEVTERQVGNWLVNARARVWKPMMKEIRQELNASPKKPDKKDPSKGKRRK</sequence>
<name>A0A1Y1HKT2_KLENI</name>
<dbReference type="Proteomes" id="UP000054558">
    <property type="component" value="Unassembled WGS sequence"/>
</dbReference>
<feature type="domain" description="Homeobox" evidence="3">
    <location>
        <begin position="935"/>
        <end position="978"/>
    </location>
</feature>
<feature type="compositionally biased region" description="Basic and acidic residues" evidence="2">
    <location>
        <begin position="744"/>
        <end position="756"/>
    </location>
</feature>
<organism evidence="4 5">
    <name type="scientific">Klebsormidium nitens</name>
    <name type="common">Green alga</name>
    <name type="synonym">Ulothrix nitens</name>
    <dbReference type="NCBI Taxonomy" id="105231"/>
    <lineage>
        <taxon>Eukaryota</taxon>
        <taxon>Viridiplantae</taxon>
        <taxon>Streptophyta</taxon>
        <taxon>Klebsormidiophyceae</taxon>
        <taxon>Klebsormidiales</taxon>
        <taxon>Klebsormidiaceae</taxon>
        <taxon>Klebsormidium</taxon>
    </lineage>
</organism>
<feature type="region of interest" description="Disordered" evidence="2">
    <location>
        <begin position="742"/>
        <end position="916"/>
    </location>
</feature>
<feature type="compositionally biased region" description="Basic and acidic residues" evidence="2">
    <location>
        <begin position="420"/>
        <end position="443"/>
    </location>
</feature>
<dbReference type="GO" id="GO:0003677">
    <property type="term" value="F:DNA binding"/>
    <property type="evidence" value="ECO:0007669"/>
    <property type="project" value="UniProtKB-UniRule"/>
</dbReference>
<dbReference type="InterPro" id="IPR009057">
    <property type="entry name" value="Homeodomain-like_sf"/>
</dbReference>
<dbReference type="OrthoDB" id="10056939at2759"/>
<accession>A0A1Y1HKT2</accession>
<feature type="compositionally biased region" description="Polar residues" evidence="2">
    <location>
        <begin position="516"/>
        <end position="532"/>
    </location>
</feature>
<protein>
    <recommendedName>
        <fullName evidence="3">Homeobox domain-containing protein</fullName>
    </recommendedName>
</protein>
<feature type="region of interest" description="Disordered" evidence="2">
    <location>
        <begin position="984"/>
        <end position="1006"/>
    </location>
</feature>
<keyword evidence="5" id="KW-1185">Reference proteome</keyword>
<proteinExistence type="predicted"/>
<evidence type="ECO:0000259" key="3">
    <source>
        <dbReference type="PROSITE" id="PS50071"/>
    </source>
</evidence>